<organism evidence="2 3">
    <name type="scientific">Cordylochernes scorpioides</name>
    <dbReference type="NCBI Taxonomy" id="51811"/>
    <lineage>
        <taxon>Eukaryota</taxon>
        <taxon>Metazoa</taxon>
        <taxon>Ecdysozoa</taxon>
        <taxon>Arthropoda</taxon>
        <taxon>Chelicerata</taxon>
        <taxon>Arachnida</taxon>
        <taxon>Pseudoscorpiones</taxon>
        <taxon>Cheliferoidea</taxon>
        <taxon>Chernetidae</taxon>
        <taxon>Cordylochernes</taxon>
    </lineage>
</organism>
<accession>A0ABY6LY86</accession>
<dbReference type="EMBL" id="CP092886">
    <property type="protein sequence ID" value="UYV84763.1"/>
    <property type="molecule type" value="Genomic_DNA"/>
</dbReference>
<evidence type="ECO:0000313" key="3">
    <source>
        <dbReference type="Proteomes" id="UP001235939"/>
    </source>
</evidence>
<protein>
    <submittedName>
        <fullName evidence="2">Uncharacterized protein</fullName>
    </submittedName>
</protein>
<gene>
    <name evidence="2" type="ORF">LAZ67_X003372</name>
</gene>
<dbReference type="Proteomes" id="UP001235939">
    <property type="component" value="Chromosome X"/>
</dbReference>
<reference evidence="2 3" key="1">
    <citation type="submission" date="2022-03" db="EMBL/GenBank/DDBJ databases">
        <title>A chromosomal length assembly of Cordylochernes scorpioides.</title>
        <authorList>
            <person name="Zeh D."/>
            <person name="Zeh J."/>
        </authorList>
    </citation>
    <scope>NUCLEOTIDE SEQUENCE [LARGE SCALE GENOMIC DNA]</scope>
    <source>
        <strain evidence="2">IN4F17</strain>
        <tissue evidence="2">Whole Body</tissue>
    </source>
</reference>
<feature type="compositionally biased region" description="Acidic residues" evidence="1">
    <location>
        <begin position="8"/>
        <end position="21"/>
    </location>
</feature>
<keyword evidence="3" id="KW-1185">Reference proteome</keyword>
<proteinExistence type="predicted"/>
<name>A0ABY6LY86_9ARAC</name>
<evidence type="ECO:0000313" key="2">
    <source>
        <dbReference type="EMBL" id="UYV84763.1"/>
    </source>
</evidence>
<sequence>MKPYLNPEDQEDQLEEDPEDIPTERTQQPQTREEISGSITRSRALRLRMIYKTAIGCNVAIGQHLVRKGRRGGVGAVAEAKFLGVGPETLCSFPGRRRCPHGVDRKGRTLYFCHERRVPRSEVDGIPLILQQVLRLVRAAFLNRLRGPSGEERLGIRGKGHMHSRALLPEWEQQTAIEFAQEENQARDDIIHKRSELGLSTIRKPPSYDWLVIR</sequence>
<evidence type="ECO:0000256" key="1">
    <source>
        <dbReference type="SAM" id="MobiDB-lite"/>
    </source>
</evidence>
<feature type="region of interest" description="Disordered" evidence="1">
    <location>
        <begin position="1"/>
        <end position="38"/>
    </location>
</feature>